<keyword evidence="12" id="KW-0413">Isomerase</keyword>
<dbReference type="InterPro" id="IPR054566">
    <property type="entry name" value="ManC/GMP-like_b-helix"/>
</dbReference>
<feature type="domain" description="Mannose-6-phosphate isomerase type II C-terminal" evidence="10">
    <location>
        <begin position="364"/>
        <end position="478"/>
    </location>
</feature>
<dbReference type="GO" id="GO:0000271">
    <property type="term" value="P:polysaccharide biosynthetic process"/>
    <property type="evidence" value="ECO:0007669"/>
    <property type="project" value="InterPro"/>
</dbReference>
<sequence>MKVQPVILCGGAGTRLWPMSRDQHPKQLLSLLGERTLLQATVGRVEPLGALLEVERSPIVVCNEAYRFITAEQLRQAGVPQPTILLEPAGRNTAPALTLAALQVERQAEDALLLVMPADHLIDDSAAFADAVLRAAECAAAGAVLTFGIRPRRAETGYGYLQVERDDGGSGVPLPVLAFVEKPDAPTAERYMEDGSYLWNSGIFLLRASVWLRAMERFAPDILAQCRKAIDAAQADMDFIRVASDVFTACRSESIDYAVMERLSGDAESGIDIAVVPMEAGWSDVGTWDALWEAAPRDDEDNALRGDVLAQDTEGCLVQATHRMVACVGVRDLIVVETADAVLVARRGSGQGLREVVARLKAEGRTQYAVHRKIHRPWGCYDAIDAGERFQVKHIIVEPGATLSLQMHHHRAEHWVVVRGTAKVTRGDESFLLAENESTYIPIGVHHRLENPGKLPLELIEVQSGSYLGEDDIVRLEDYYGRD</sequence>
<evidence type="ECO:0000256" key="6">
    <source>
        <dbReference type="ARBA" id="ARBA00023134"/>
    </source>
</evidence>
<dbReference type="InterPro" id="IPR006375">
    <property type="entry name" value="Man1P_GuaTrfase/Man6P_Isoase"/>
</dbReference>
<evidence type="ECO:0000256" key="8">
    <source>
        <dbReference type="RuleBase" id="RU004190"/>
    </source>
</evidence>
<dbReference type="NCBIfam" id="TIGR01479">
    <property type="entry name" value="GMP_PMI"/>
    <property type="match status" value="1"/>
</dbReference>
<evidence type="ECO:0000256" key="7">
    <source>
        <dbReference type="ARBA" id="ARBA00047343"/>
    </source>
</evidence>
<dbReference type="InterPro" id="IPR051161">
    <property type="entry name" value="Mannose-6P_isomerase_type2"/>
</dbReference>
<organism evidence="12 13">
    <name type="scientific">Pseudothauera nasutitermitis</name>
    <dbReference type="NCBI Taxonomy" id="2565930"/>
    <lineage>
        <taxon>Bacteria</taxon>
        <taxon>Pseudomonadati</taxon>
        <taxon>Pseudomonadota</taxon>
        <taxon>Betaproteobacteria</taxon>
        <taxon>Rhodocyclales</taxon>
        <taxon>Zoogloeaceae</taxon>
        <taxon>Pseudothauera</taxon>
    </lineage>
</organism>
<evidence type="ECO:0000256" key="3">
    <source>
        <dbReference type="ARBA" id="ARBA00022679"/>
    </source>
</evidence>
<dbReference type="CDD" id="cd02509">
    <property type="entry name" value="GDP-M1P_Guanylyltransferase"/>
    <property type="match status" value="1"/>
</dbReference>
<dbReference type="Pfam" id="PF22640">
    <property type="entry name" value="ManC_GMP_beta-helix"/>
    <property type="match status" value="1"/>
</dbReference>
<dbReference type="GO" id="GO:0004475">
    <property type="term" value="F:mannose-1-phosphate guanylyltransferase (GTP) activity"/>
    <property type="evidence" value="ECO:0007669"/>
    <property type="project" value="UniProtKB-EC"/>
</dbReference>
<dbReference type="InterPro" id="IPR001538">
    <property type="entry name" value="Man6P_isomerase-2_C"/>
</dbReference>
<dbReference type="SUPFAM" id="SSF51182">
    <property type="entry name" value="RmlC-like cupins"/>
    <property type="match status" value="1"/>
</dbReference>
<dbReference type="FunFam" id="3.90.550.10:FF:000046">
    <property type="entry name" value="Mannose-1-phosphate guanylyltransferase (GDP)"/>
    <property type="match status" value="1"/>
</dbReference>
<dbReference type="SUPFAM" id="SSF53448">
    <property type="entry name" value="Nucleotide-diphospho-sugar transferases"/>
    <property type="match status" value="1"/>
</dbReference>
<dbReference type="OrthoDB" id="9806359at2"/>
<dbReference type="Pfam" id="PF01050">
    <property type="entry name" value="MannoseP_isomer"/>
    <property type="match status" value="1"/>
</dbReference>
<evidence type="ECO:0000256" key="1">
    <source>
        <dbReference type="ARBA" id="ARBA00006115"/>
    </source>
</evidence>
<evidence type="ECO:0000259" key="10">
    <source>
        <dbReference type="Pfam" id="PF01050"/>
    </source>
</evidence>
<keyword evidence="4 12" id="KW-0548">Nucleotidyltransferase</keyword>
<dbReference type="InterPro" id="IPR049577">
    <property type="entry name" value="GMPP_N"/>
</dbReference>
<proteinExistence type="inferred from homology"/>
<comment type="caution">
    <text evidence="12">The sequence shown here is derived from an EMBL/GenBank/DDBJ whole genome shotgun (WGS) entry which is preliminary data.</text>
</comment>
<dbReference type="InterPro" id="IPR011051">
    <property type="entry name" value="RmlC_Cupin_sf"/>
</dbReference>
<dbReference type="GO" id="GO:0009298">
    <property type="term" value="P:GDP-mannose biosynthetic process"/>
    <property type="evidence" value="ECO:0007669"/>
    <property type="project" value="TreeGrafter"/>
</dbReference>
<comment type="similarity">
    <text evidence="1 8">Belongs to the mannose-6-phosphate isomerase type 2 family.</text>
</comment>
<dbReference type="InterPro" id="IPR005835">
    <property type="entry name" value="NTP_transferase_dom"/>
</dbReference>
<comment type="catalytic activity">
    <reaction evidence="7">
        <text>alpha-D-mannose 1-phosphate + GTP + H(+) = GDP-alpha-D-mannose + diphosphate</text>
        <dbReference type="Rhea" id="RHEA:15229"/>
        <dbReference type="ChEBI" id="CHEBI:15378"/>
        <dbReference type="ChEBI" id="CHEBI:33019"/>
        <dbReference type="ChEBI" id="CHEBI:37565"/>
        <dbReference type="ChEBI" id="CHEBI:57527"/>
        <dbReference type="ChEBI" id="CHEBI:58409"/>
        <dbReference type="EC" id="2.7.7.13"/>
    </reaction>
</comment>
<dbReference type="Gene3D" id="3.90.550.10">
    <property type="entry name" value="Spore Coat Polysaccharide Biosynthesis Protein SpsA, Chain A"/>
    <property type="match status" value="1"/>
</dbReference>
<evidence type="ECO:0000259" key="11">
    <source>
        <dbReference type="Pfam" id="PF22640"/>
    </source>
</evidence>
<name>A0A4S4B2F2_9RHOO</name>
<dbReference type="CDD" id="cd02213">
    <property type="entry name" value="cupin_PMI_typeII_C"/>
    <property type="match status" value="1"/>
</dbReference>
<dbReference type="GO" id="GO:0005525">
    <property type="term" value="F:GTP binding"/>
    <property type="evidence" value="ECO:0007669"/>
    <property type="project" value="UniProtKB-KW"/>
</dbReference>
<feature type="domain" description="MannoseP isomerase/GMP-like beta-helix" evidence="11">
    <location>
        <begin position="308"/>
        <end position="360"/>
    </location>
</feature>
<evidence type="ECO:0000313" key="13">
    <source>
        <dbReference type="Proteomes" id="UP000308430"/>
    </source>
</evidence>
<accession>A0A4S4B2F2</accession>
<feature type="domain" description="Nucleotidyl transferase" evidence="9">
    <location>
        <begin position="5"/>
        <end position="298"/>
    </location>
</feature>
<dbReference type="Proteomes" id="UP000308430">
    <property type="component" value="Unassembled WGS sequence"/>
</dbReference>
<dbReference type="RefSeq" id="WP_136346230.1">
    <property type="nucleotide sequence ID" value="NZ_SSOC01000001.1"/>
</dbReference>
<dbReference type="InterPro" id="IPR029044">
    <property type="entry name" value="Nucleotide-diphossugar_trans"/>
</dbReference>
<keyword evidence="6" id="KW-0342">GTP-binding</keyword>
<keyword evidence="5" id="KW-0547">Nucleotide-binding</keyword>
<dbReference type="EC" id="2.7.7.13" evidence="2"/>
<dbReference type="GO" id="GO:0016853">
    <property type="term" value="F:isomerase activity"/>
    <property type="evidence" value="ECO:0007669"/>
    <property type="project" value="UniProtKB-KW"/>
</dbReference>
<evidence type="ECO:0000259" key="9">
    <source>
        <dbReference type="Pfam" id="PF00483"/>
    </source>
</evidence>
<keyword evidence="13" id="KW-1185">Reference proteome</keyword>
<protein>
    <recommendedName>
        <fullName evidence="2">mannose-1-phosphate guanylyltransferase</fullName>
        <ecNumber evidence="2">2.7.7.13</ecNumber>
    </recommendedName>
</protein>
<dbReference type="Pfam" id="PF00483">
    <property type="entry name" value="NTP_transferase"/>
    <property type="match status" value="1"/>
</dbReference>
<evidence type="ECO:0000256" key="2">
    <source>
        <dbReference type="ARBA" id="ARBA00012387"/>
    </source>
</evidence>
<dbReference type="PANTHER" id="PTHR46390:SF1">
    <property type="entry name" value="MANNOSE-1-PHOSPHATE GUANYLYLTRANSFERASE"/>
    <property type="match status" value="1"/>
</dbReference>
<evidence type="ECO:0000313" key="12">
    <source>
        <dbReference type="EMBL" id="THF66820.1"/>
    </source>
</evidence>
<dbReference type="Gene3D" id="2.60.120.10">
    <property type="entry name" value="Jelly Rolls"/>
    <property type="match status" value="1"/>
</dbReference>
<dbReference type="PANTHER" id="PTHR46390">
    <property type="entry name" value="MANNOSE-1-PHOSPHATE GUANYLYLTRANSFERASE"/>
    <property type="match status" value="1"/>
</dbReference>
<dbReference type="InterPro" id="IPR014710">
    <property type="entry name" value="RmlC-like_jellyroll"/>
</dbReference>
<keyword evidence="3 12" id="KW-0808">Transferase</keyword>
<dbReference type="AlphaFoldDB" id="A0A4S4B2F2"/>
<gene>
    <name evidence="12" type="ORF">E6C76_00005</name>
</gene>
<dbReference type="EMBL" id="SSOC01000001">
    <property type="protein sequence ID" value="THF66820.1"/>
    <property type="molecule type" value="Genomic_DNA"/>
</dbReference>
<reference evidence="12 13" key="1">
    <citation type="submission" date="2019-04" db="EMBL/GenBank/DDBJ databases">
        <title>Azoarcus nasutitermitis sp. nov. isolated from termite nest.</title>
        <authorList>
            <person name="Lin S.-Y."/>
            <person name="Hameed A."/>
            <person name="Hsu Y.-H."/>
            <person name="Young C.-C."/>
        </authorList>
    </citation>
    <scope>NUCLEOTIDE SEQUENCE [LARGE SCALE GENOMIC DNA]</scope>
    <source>
        <strain evidence="12 13">CC-YHH838</strain>
    </source>
</reference>
<dbReference type="FunFam" id="2.60.120.10:FF:000032">
    <property type="entry name" value="Mannose-1-phosphate guanylyltransferase/mannose-6-phosphate isomerase"/>
    <property type="match status" value="1"/>
</dbReference>
<evidence type="ECO:0000256" key="4">
    <source>
        <dbReference type="ARBA" id="ARBA00022695"/>
    </source>
</evidence>
<evidence type="ECO:0000256" key="5">
    <source>
        <dbReference type="ARBA" id="ARBA00022741"/>
    </source>
</evidence>